<dbReference type="RefSeq" id="XP_028884651.1">
    <property type="nucleotide sequence ID" value="XM_029024248.1"/>
</dbReference>
<gene>
    <name evidence="1" type="ORF">TM35_000083830</name>
</gene>
<sequence length="175" mass="19200">MNSQPTKAVSGWAADEAYLVGPNTTDGRSTLNTTAVLGEDREYMDNSNAATVGTSIVSMNSHLPYLSSFISEGQGITTTALDNNNINRREIPQQQQQPNEKKVENPQLIMLNEQSKLECLASIAYLVGSPLQRFQPTAVEPVQRSLGIVRELLRRGMNPEQIVRIIETREGTGGI</sequence>
<protein>
    <submittedName>
        <fullName evidence="1">Uncharacterized protein</fullName>
    </submittedName>
</protein>
<accession>A0A1X0P113</accession>
<reference evidence="1 2" key="1">
    <citation type="submission" date="2017-03" db="EMBL/GenBank/DDBJ databases">
        <title>An alternative strategy for trypanosome survival in the mammalian bloodstream revealed through genome and transcriptome analysis of the ubiquitous bovine parasite Trypanosoma (Megatrypanum) theileri.</title>
        <authorList>
            <person name="Kelly S."/>
            <person name="Ivens A."/>
            <person name="Mott A."/>
            <person name="O'Neill E."/>
            <person name="Emms D."/>
            <person name="Macleod O."/>
            <person name="Voorheis P."/>
            <person name="Matthews J."/>
            <person name="Matthews K."/>
            <person name="Carrington M."/>
        </authorList>
    </citation>
    <scope>NUCLEOTIDE SEQUENCE [LARGE SCALE GENOMIC DNA]</scope>
    <source>
        <strain evidence="1">Edinburgh</strain>
    </source>
</reference>
<name>A0A1X0P113_9TRYP</name>
<evidence type="ECO:0000313" key="1">
    <source>
        <dbReference type="EMBL" id="ORC90585.1"/>
    </source>
</evidence>
<dbReference type="EMBL" id="NBCO01000008">
    <property type="protein sequence ID" value="ORC90585.1"/>
    <property type="molecule type" value="Genomic_DNA"/>
</dbReference>
<dbReference type="AlphaFoldDB" id="A0A1X0P113"/>
<keyword evidence="2" id="KW-1185">Reference proteome</keyword>
<comment type="caution">
    <text evidence="1">The sequence shown here is derived from an EMBL/GenBank/DDBJ whole genome shotgun (WGS) entry which is preliminary data.</text>
</comment>
<dbReference type="VEuPathDB" id="TriTrypDB:TM35_000083830"/>
<organism evidence="1 2">
    <name type="scientific">Trypanosoma theileri</name>
    <dbReference type="NCBI Taxonomy" id="67003"/>
    <lineage>
        <taxon>Eukaryota</taxon>
        <taxon>Discoba</taxon>
        <taxon>Euglenozoa</taxon>
        <taxon>Kinetoplastea</taxon>
        <taxon>Metakinetoplastina</taxon>
        <taxon>Trypanosomatida</taxon>
        <taxon>Trypanosomatidae</taxon>
        <taxon>Trypanosoma</taxon>
    </lineage>
</organism>
<dbReference type="OrthoDB" id="265915at2759"/>
<dbReference type="GeneID" id="39984028"/>
<proteinExistence type="predicted"/>
<dbReference type="Proteomes" id="UP000192257">
    <property type="component" value="Unassembled WGS sequence"/>
</dbReference>
<evidence type="ECO:0000313" key="2">
    <source>
        <dbReference type="Proteomes" id="UP000192257"/>
    </source>
</evidence>